<protein>
    <submittedName>
        <fullName evidence="2">Minor capsid protein</fullName>
    </submittedName>
</protein>
<proteinExistence type="predicted"/>
<dbReference type="EMBL" id="JAOQJR010000008">
    <property type="protein sequence ID" value="MCU6738748.1"/>
    <property type="molecule type" value="Genomic_DNA"/>
</dbReference>
<dbReference type="RefSeq" id="WP_147580379.1">
    <property type="nucleotide sequence ID" value="NZ_JAOQJR010000008.1"/>
</dbReference>
<keyword evidence="3" id="KW-1185">Reference proteome</keyword>
<sequence>MKNEEYWKKRQEEKLTEILDDAQVTSEYISSIYNKACVYTQKQIEGIFEKYKKDYGLSEVEAKRLLSTMVNDHDYNELKRLLKNNVSNQQREELLKRLDAPAYQYRIKRLENMQSQLDNLMKEVYDIEKDKSTDCYINSAFNAYYKDIYNLQQGMNVAYQFDKLDASLIDKTLKSKWSGKNYSDRIWNNTSTLADSLKDEMMLGVLTNKTEKEMADTIMNKFAVGAYQARRLVQTESAAMSAFADQQAFKDAGIDKQMFIAVHDSRTSKVCQQHDRSIVETSKAQVGVNVPPLHPNCRSHMIPYIEGVTDAMKKRQRNLITGRDEVVDVKENYDQWLKRQQETHGVDTVDTFIKKTKNLSNDRKQYKKYLDVLGKENMLSSLSKFQDLKYKNVEQWNDLKYNYRTVNRYKVDYGTVDAKTILELDKEAFVAKDKYMTTRASKGNVASMKIGDDFFIASSRISSTNDDVFNNYKGDKSKLITSPVIKRLHPHTKLVPYKGHENDYTREYDTEYKFFEYIYDQVLKGELKEQEIYILSQKDMCFSCNSVYNELIGKQEVIDANINISIVSGKDNNSWVYRNYTKESLNNMKNKIIKKEKGDKNVK</sequence>
<dbReference type="NCBIfam" id="TIGR01641">
    <property type="entry name" value="phageSPP1_gp7"/>
    <property type="match status" value="1"/>
</dbReference>
<dbReference type="InterPro" id="IPR006528">
    <property type="entry name" value="Phage_head_morphogenesis_dom"/>
</dbReference>
<evidence type="ECO:0000259" key="1">
    <source>
        <dbReference type="Pfam" id="PF04233"/>
    </source>
</evidence>
<dbReference type="Proteomes" id="UP001208364">
    <property type="component" value="Unassembled WGS sequence"/>
</dbReference>
<evidence type="ECO:0000313" key="3">
    <source>
        <dbReference type="Proteomes" id="UP001208364"/>
    </source>
</evidence>
<dbReference type="InterPro" id="IPR032721">
    <property type="entry name" value="Toxin-deaminase"/>
</dbReference>
<gene>
    <name evidence="2" type="ORF">OCV55_08635</name>
</gene>
<accession>A0ABT2SV88</accession>
<dbReference type="Pfam" id="PF14424">
    <property type="entry name" value="Toxin-deaminase"/>
    <property type="match status" value="1"/>
</dbReference>
<feature type="domain" description="Phage head morphogenesis" evidence="1">
    <location>
        <begin position="197"/>
        <end position="301"/>
    </location>
</feature>
<reference evidence="2 3" key="1">
    <citation type="journal article" date="2021" name="ISME Commun">
        <title>Automated analysis of genomic sequences facilitates high-throughput and comprehensive description of bacteria.</title>
        <authorList>
            <person name="Hitch T.C.A."/>
        </authorList>
    </citation>
    <scope>NUCLEOTIDE SEQUENCE [LARGE SCALE GENOMIC DNA]</scope>
    <source>
        <strain evidence="2 3">H4_15</strain>
    </source>
</reference>
<name>A0ABT2SV88_9FIRM</name>
<evidence type="ECO:0000313" key="2">
    <source>
        <dbReference type="EMBL" id="MCU6738748.1"/>
    </source>
</evidence>
<comment type="caution">
    <text evidence="2">The sequence shown here is derived from an EMBL/GenBank/DDBJ whole genome shotgun (WGS) entry which is preliminary data.</text>
</comment>
<dbReference type="Pfam" id="PF04233">
    <property type="entry name" value="Phage_Mu_F"/>
    <property type="match status" value="1"/>
</dbReference>
<organism evidence="2 3">
    <name type="scientific">[Clostridium] ammoniilyticum</name>
    <dbReference type="NCBI Taxonomy" id="2981784"/>
    <lineage>
        <taxon>Bacteria</taxon>
        <taxon>Bacillati</taxon>
        <taxon>Bacillota</taxon>
        <taxon>Erysipelotrichia</taxon>
        <taxon>Erysipelotrichales</taxon>
        <taxon>Coprobacillaceae</taxon>
        <taxon>Faecalibacillus</taxon>
    </lineage>
</organism>